<dbReference type="Proteomes" id="UP000664417">
    <property type="component" value="Unassembled WGS sequence"/>
</dbReference>
<sequence length="295" mass="34074">MLTCVFVLFIYASELHSTSFPLSDYFVQDLHGAAQNNGHLAVLNFSQMKTKLCIIDLKEEVVRELDDPRLKIFISRKIIPFQDGFLIIRNKLAYHVSANLDLKETIRLDSFQGLPPNMLWVGIQPIQRAMFLCNFIDDEGFHVLTVLDLEQRKFQPLHRFHSEKHHTVYFFNNNGSYFAFHSKFGSLVEHDSSFAVVRRLLPELPPVMRKKNSRLYKRNPYNALIHTVFSDATAVWFDVYPTDSGTGEVMRKRYRLQDGKLHAVSDNLVTLARFEGKALNFDTEEGTMTINVANL</sequence>
<evidence type="ECO:0000313" key="1">
    <source>
        <dbReference type="EMBL" id="MBO1320536.1"/>
    </source>
</evidence>
<evidence type="ECO:0000313" key="2">
    <source>
        <dbReference type="Proteomes" id="UP000664417"/>
    </source>
</evidence>
<dbReference type="AlphaFoldDB" id="A0A8J7Q8M2"/>
<dbReference type="EMBL" id="JAFREP010000017">
    <property type="protein sequence ID" value="MBO1320536.1"/>
    <property type="molecule type" value="Genomic_DNA"/>
</dbReference>
<comment type="caution">
    <text evidence="1">The sequence shown here is derived from an EMBL/GenBank/DDBJ whole genome shotgun (WGS) entry which is preliminary data.</text>
</comment>
<organism evidence="1 2">
    <name type="scientific">Acanthopleuribacter pedis</name>
    <dbReference type="NCBI Taxonomy" id="442870"/>
    <lineage>
        <taxon>Bacteria</taxon>
        <taxon>Pseudomonadati</taxon>
        <taxon>Acidobacteriota</taxon>
        <taxon>Holophagae</taxon>
        <taxon>Acanthopleuribacterales</taxon>
        <taxon>Acanthopleuribacteraceae</taxon>
        <taxon>Acanthopleuribacter</taxon>
    </lineage>
</organism>
<dbReference type="RefSeq" id="WP_207860490.1">
    <property type="nucleotide sequence ID" value="NZ_JAFREP010000017.1"/>
</dbReference>
<reference evidence="1" key="1">
    <citation type="submission" date="2021-03" db="EMBL/GenBank/DDBJ databases">
        <authorList>
            <person name="Wang G."/>
        </authorList>
    </citation>
    <scope>NUCLEOTIDE SEQUENCE</scope>
    <source>
        <strain evidence="1">KCTC 12899</strain>
    </source>
</reference>
<proteinExistence type="predicted"/>
<protein>
    <submittedName>
        <fullName evidence="1">Uncharacterized protein</fullName>
    </submittedName>
</protein>
<keyword evidence="2" id="KW-1185">Reference proteome</keyword>
<gene>
    <name evidence="1" type="ORF">J3U88_18815</name>
</gene>
<accession>A0A8J7Q8M2</accession>
<name>A0A8J7Q8M2_9BACT</name>